<evidence type="ECO:0000256" key="6">
    <source>
        <dbReference type="ARBA" id="ARBA00022824"/>
    </source>
</evidence>
<comment type="subcellular location">
    <subcellularLocation>
        <location evidence="1">Endoplasmic reticulum membrane</location>
        <topology evidence="1">Single-pass type I membrane protein</topology>
    </subcellularLocation>
</comment>
<reference evidence="12" key="1">
    <citation type="submission" date="2022-11" db="UniProtKB">
        <authorList>
            <consortium name="WormBaseParasite"/>
        </authorList>
    </citation>
    <scope>IDENTIFICATION</scope>
</reference>
<name>A0A915CSD2_9BILA</name>
<feature type="domain" description="ER membrane protein complex subunit 1 C-terminal" evidence="10">
    <location>
        <begin position="252"/>
        <end position="349"/>
    </location>
</feature>
<sequence length="351" mass="39656">MIVATTLSGSAYGISNDNGEVIWSLYLGEESTPFRDQLMNPKIPLYIMRSTNYFQYPSQAAIVCNVQDSRKSKIVFFNPITGSMVNAIQMDDLKRVEMMPFANAEMLHPLLIVRADDKLEFHPSIEADYTPPYPIHLMFLEKQSLLRGVQVDFQKRVLIENWKSDLGFTSPAEKIVKVAAKSNSQKVHSQGKVLGENSALQIRQSQPGCFGCSRRGALLAYRFPAGFCLWSSGESFPPRHPRSHSPVNLVHCENWLVYTYWNVKARRTELGVVELYEGLEQTNSKNFNSYTTLKHPLTVFAQSYIFSQGVAAMAVSETEQGLTTRSVIIAMPFGGVLEMSRRLIDARRPWN</sequence>
<dbReference type="AlphaFoldDB" id="A0A915CSD2"/>
<evidence type="ECO:0000256" key="7">
    <source>
        <dbReference type="ARBA" id="ARBA00022989"/>
    </source>
</evidence>
<evidence type="ECO:0000256" key="3">
    <source>
        <dbReference type="ARBA" id="ARBA00020824"/>
    </source>
</evidence>
<keyword evidence="8" id="KW-0472">Membrane</keyword>
<evidence type="ECO:0000256" key="4">
    <source>
        <dbReference type="ARBA" id="ARBA00022692"/>
    </source>
</evidence>
<accession>A0A915CSD2</accession>
<protein>
    <recommendedName>
        <fullName evidence="3">ER membrane protein complex subunit 1</fullName>
    </recommendedName>
</protein>
<keyword evidence="4" id="KW-0812">Transmembrane</keyword>
<evidence type="ECO:0000313" key="12">
    <source>
        <dbReference type="WBParaSite" id="jg11614"/>
    </source>
</evidence>
<dbReference type="PANTHER" id="PTHR21573">
    <property type="entry name" value="ER MEMBRANE PROTEIN COMPLEX SUBUNIT 1"/>
    <property type="match status" value="1"/>
</dbReference>
<dbReference type="Proteomes" id="UP000887574">
    <property type="component" value="Unplaced"/>
</dbReference>
<organism evidence="11 12">
    <name type="scientific">Ditylenchus dipsaci</name>
    <dbReference type="NCBI Taxonomy" id="166011"/>
    <lineage>
        <taxon>Eukaryota</taxon>
        <taxon>Metazoa</taxon>
        <taxon>Ecdysozoa</taxon>
        <taxon>Nematoda</taxon>
        <taxon>Chromadorea</taxon>
        <taxon>Rhabditida</taxon>
        <taxon>Tylenchina</taxon>
        <taxon>Tylenchomorpha</taxon>
        <taxon>Sphaerularioidea</taxon>
        <taxon>Anguinidae</taxon>
        <taxon>Anguininae</taxon>
        <taxon>Ditylenchus</taxon>
    </lineage>
</organism>
<keyword evidence="5" id="KW-0732">Signal</keyword>
<evidence type="ECO:0000256" key="1">
    <source>
        <dbReference type="ARBA" id="ARBA00004115"/>
    </source>
</evidence>
<keyword evidence="6" id="KW-0256">Endoplasmic reticulum</keyword>
<evidence type="ECO:0000259" key="10">
    <source>
        <dbReference type="Pfam" id="PF07774"/>
    </source>
</evidence>
<dbReference type="Pfam" id="PF07774">
    <property type="entry name" value="EMC1_C"/>
    <property type="match status" value="1"/>
</dbReference>
<evidence type="ECO:0000256" key="8">
    <source>
        <dbReference type="ARBA" id="ARBA00023136"/>
    </source>
</evidence>
<dbReference type="GO" id="GO:0034975">
    <property type="term" value="P:protein folding in endoplasmic reticulum"/>
    <property type="evidence" value="ECO:0007669"/>
    <property type="project" value="TreeGrafter"/>
</dbReference>
<evidence type="ECO:0000256" key="2">
    <source>
        <dbReference type="ARBA" id="ARBA00007904"/>
    </source>
</evidence>
<dbReference type="WBParaSite" id="jg11614">
    <property type="protein sequence ID" value="jg11614"/>
    <property type="gene ID" value="jg11614"/>
</dbReference>
<dbReference type="PANTHER" id="PTHR21573:SF0">
    <property type="entry name" value="ER MEMBRANE PROTEIN COMPLEX SUBUNIT 1"/>
    <property type="match status" value="1"/>
</dbReference>
<comment type="similarity">
    <text evidence="2">Belongs to the EMC1 family.</text>
</comment>
<proteinExistence type="inferred from homology"/>
<dbReference type="InterPro" id="IPR011678">
    <property type="entry name" value="EMC1_C"/>
</dbReference>
<keyword evidence="9" id="KW-0325">Glycoprotein</keyword>
<evidence type="ECO:0000313" key="11">
    <source>
        <dbReference type="Proteomes" id="UP000887574"/>
    </source>
</evidence>
<evidence type="ECO:0000256" key="9">
    <source>
        <dbReference type="ARBA" id="ARBA00023180"/>
    </source>
</evidence>
<dbReference type="InterPro" id="IPR026895">
    <property type="entry name" value="EMC1"/>
</dbReference>
<keyword evidence="11" id="KW-1185">Reference proteome</keyword>
<keyword evidence="7" id="KW-1133">Transmembrane helix</keyword>
<evidence type="ECO:0000256" key="5">
    <source>
        <dbReference type="ARBA" id="ARBA00022729"/>
    </source>
</evidence>
<dbReference type="GO" id="GO:0072546">
    <property type="term" value="C:EMC complex"/>
    <property type="evidence" value="ECO:0007669"/>
    <property type="project" value="InterPro"/>
</dbReference>